<dbReference type="CDD" id="cd06174">
    <property type="entry name" value="MFS"/>
    <property type="match status" value="1"/>
</dbReference>
<feature type="transmembrane region" description="Helical" evidence="6">
    <location>
        <begin position="102"/>
        <end position="126"/>
    </location>
</feature>
<dbReference type="InterPro" id="IPR036259">
    <property type="entry name" value="MFS_trans_sf"/>
</dbReference>
<dbReference type="InterPro" id="IPR050189">
    <property type="entry name" value="MFS_Efflux_Transporters"/>
</dbReference>
<dbReference type="InterPro" id="IPR020846">
    <property type="entry name" value="MFS_dom"/>
</dbReference>
<feature type="transmembrane region" description="Helical" evidence="6">
    <location>
        <begin position="363"/>
        <end position="381"/>
    </location>
</feature>
<feature type="transmembrane region" description="Helical" evidence="6">
    <location>
        <begin position="272"/>
        <end position="292"/>
    </location>
</feature>
<accession>A0AB33Z282</accession>
<reference evidence="8 9" key="1">
    <citation type="journal article" date="2013" name="Genome Announc.">
        <title>Genome Sequence of the Pyrene- and Fluoranthene-Degrading Bacterium Cycloclasticus sp. Strain PY97M.</title>
        <authorList>
            <person name="Cui Z."/>
            <person name="Xu G."/>
            <person name="Li Q."/>
            <person name="Gao W."/>
            <person name="Zheng L."/>
        </authorList>
    </citation>
    <scope>NUCLEOTIDE SEQUENCE [LARGE SCALE GENOMIC DNA]</scope>
    <source>
        <strain evidence="8 9">PY97M</strain>
    </source>
</reference>
<dbReference type="SUPFAM" id="SSF103473">
    <property type="entry name" value="MFS general substrate transporter"/>
    <property type="match status" value="1"/>
</dbReference>
<evidence type="ECO:0000256" key="5">
    <source>
        <dbReference type="ARBA" id="ARBA00023136"/>
    </source>
</evidence>
<evidence type="ECO:0000256" key="4">
    <source>
        <dbReference type="ARBA" id="ARBA00022989"/>
    </source>
</evidence>
<comment type="caution">
    <text evidence="8">The sequence shown here is derived from an EMBL/GenBank/DDBJ whole genome shotgun (WGS) entry which is preliminary data.</text>
</comment>
<evidence type="ECO:0000313" key="9">
    <source>
        <dbReference type="Proteomes" id="UP000015462"/>
    </source>
</evidence>
<gene>
    <name evidence="8" type="ORF">L196_06035</name>
</gene>
<keyword evidence="5 6" id="KW-0472">Membrane</keyword>
<feature type="transmembrane region" description="Helical" evidence="6">
    <location>
        <begin position="164"/>
        <end position="182"/>
    </location>
</feature>
<feature type="transmembrane region" description="Helical" evidence="6">
    <location>
        <begin position="77"/>
        <end position="96"/>
    </location>
</feature>
<dbReference type="RefSeq" id="WP_016390319.1">
    <property type="nucleotide sequence ID" value="NZ_KE646807.1"/>
</dbReference>
<dbReference type="PANTHER" id="PTHR43124:SF3">
    <property type="entry name" value="CHLORAMPHENICOL EFFLUX PUMP RV0191"/>
    <property type="match status" value="1"/>
</dbReference>
<dbReference type="AlphaFoldDB" id="A0AB33Z282"/>
<dbReference type="Pfam" id="PF07690">
    <property type="entry name" value="MFS_1"/>
    <property type="match status" value="1"/>
</dbReference>
<feature type="transmembrane region" description="Helical" evidence="6">
    <location>
        <begin position="331"/>
        <end position="357"/>
    </location>
</feature>
<organism evidence="8 9">
    <name type="scientific">Cycloclasticus pugetii</name>
    <dbReference type="NCBI Taxonomy" id="34068"/>
    <lineage>
        <taxon>Bacteria</taxon>
        <taxon>Pseudomonadati</taxon>
        <taxon>Pseudomonadota</taxon>
        <taxon>Gammaproteobacteria</taxon>
        <taxon>Thiotrichales</taxon>
        <taxon>Piscirickettsiaceae</taxon>
        <taxon>Cycloclasticus</taxon>
    </lineage>
</organism>
<keyword evidence="2" id="KW-1003">Cell membrane</keyword>
<dbReference type="PROSITE" id="PS50850">
    <property type="entry name" value="MFS"/>
    <property type="match status" value="1"/>
</dbReference>
<sequence length="391" mass="42634">MNTVTKTQWGGVCLSFLTGIASAITVTKASPALLEIKKELPLSVIQIGWIMSSAALASVLLGIFVGALSHRYGPKKVLQIALSLIIITAGFSIIINSANELILSRIIEGIAVIFVSVAAPTLISHLSKPSDMGLTMGVWALWMPAGSVLTFLLAPVILEFFNWRWLWGAAFFLALPLLILSIKLVDPTRTASDTVHKKLSRSVVYKAIIMGLIFTCFTGTFFSMLTYLPTYLIETYQVSLSNALFTTTILPAFIIPGNLVSGFLIHRGIPWFKMLTFPAVALTIVITLLLHTSYPDQLGLILLALLGFFLGMIPTAIFAQSPRLADKPIDTGRVIGIVITGQGPGILFGPPLAGFLIGNHHHWQNLYPFYILLTISIILFTQRLKTHQPAH</sequence>
<evidence type="ECO:0000256" key="3">
    <source>
        <dbReference type="ARBA" id="ARBA00022692"/>
    </source>
</evidence>
<feature type="transmembrane region" description="Helical" evidence="6">
    <location>
        <begin position="243"/>
        <end position="265"/>
    </location>
</feature>
<feature type="transmembrane region" description="Helical" evidence="6">
    <location>
        <begin position="138"/>
        <end position="158"/>
    </location>
</feature>
<protein>
    <submittedName>
        <fullName evidence="8">MFS transporter</fullName>
    </submittedName>
</protein>
<dbReference type="Gene3D" id="1.20.1250.20">
    <property type="entry name" value="MFS general substrate transporter like domains"/>
    <property type="match status" value="2"/>
</dbReference>
<feature type="transmembrane region" description="Helical" evidence="6">
    <location>
        <begin position="47"/>
        <end position="65"/>
    </location>
</feature>
<proteinExistence type="predicted"/>
<dbReference type="Proteomes" id="UP000015462">
    <property type="component" value="Unassembled WGS sequence"/>
</dbReference>
<feature type="transmembrane region" description="Helical" evidence="6">
    <location>
        <begin position="203"/>
        <end position="223"/>
    </location>
</feature>
<keyword evidence="4 6" id="KW-1133">Transmembrane helix</keyword>
<evidence type="ECO:0000256" key="2">
    <source>
        <dbReference type="ARBA" id="ARBA00022475"/>
    </source>
</evidence>
<dbReference type="GO" id="GO:0022857">
    <property type="term" value="F:transmembrane transporter activity"/>
    <property type="evidence" value="ECO:0007669"/>
    <property type="project" value="InterPro"/>
</dbReference>
<feature type="transmembrane region" description="Helical" evidence="6">
    <location>
        <begin position="298"/>
        <end position="319"/>
    </location>
</feature>
<feature type="domain" description="Major facilitator superfamily (MFS) profile" evidence="7">
    <location>
        <begin position="7"/>
        <end position="391"/>
    </location>
</feature>
<keyword evidence="9" id="KW-1185">Reference proteome</keyword>
<name>A0AB33Z282_9GAMM</name>
<evidence type="ECO:0000256" key="1">
    <source>
        <dbReference type="ARBA" id="ARBA00004651"/>
    </source>
</evidence>
<evidence type="ECO:0000256" key="6">
    <source>
        <dbReference type="SAM" id="Phobius"/>
    </source>
</evidence>
<evidence type="ECO:0000259" key="7">
    <source>
        <dbReference type="PROSITE" id="PS50850"/>
    </source>
</evidence>
<dbReference type="PANTHER" id="PTHR43124">
    <property type="entry name" value="PURINE EFFLUX PUMP PBUE"/>
    <property type="match status" value="1"/>
</dbReference>
<evidence type="ECO:0000313" key="8">
    <source>
        <dbReference type="EMBL" id="EPD13178.1"/>
    </source>
</evidence>
<dbReference type="EMBL" id="ASHL01000004">
    <property type="protein sequence ID" value="EPD13178.1"/>
    <property type="molecule type" value="Genomic_DNA"/>
</dbReference>
<keyword evidence="3 6" id="KW-0812">Transmembrane</keyword>
<dbReference type="GO" id="GO:0005886">
    <property type="term" value="C:plasma membrane"/>
    <property type="evidence" value="ECO:0007669"/>
    <property type="project" value="UniProtKB-SubCell"/>
</dbReference>
<dbReference type="InterPro" id="IPR011701">
    <property type="entry name" value="MFS"/>
</dbReference>
<comment type="subcellular location">
    <subcellularLocation>
        <location evidence="1">Cell membrane</location>
        <topology evidence="1">Multi-pass membrane protein</topology>
    </subcellularLocation>
</comment>